<evidence type="ECO:0000259" key="10">
    <source>
        <dbReference type="Pfam" id="PF01035"/>
    </source>
</evidence>
<dbReference type="PROSITE" id="PS00374">
    <property type="entry name" value="MGMT"/>
    <property type="match status" value="1"/>
</dbReference>
<dbReference type="SUPFAM" id="SSF46767">
    <property type="entry name" value="Methylated DNA-protein cysteine methyltransferase, C-terminal domain"/>
    <property type="match status" value="1"/>
</dbReference>
<evidence type="ECO:0000256" key="1">
    <source>
        <dbReference type="ARBA" id="ARBA00001286"/>
    </source>
</evidence>
<dbReference type="PANTHER" id="PTHR10815">
    <property type="entry name" value="METHYLATED-DNA--PROTEIN-CYSTEINE METHYLTRANSFERASE"/>
    <property type="match status" value="1"/>
</dbReference>
<keyword evidence="4 9" id="KW-0489">Methyltransferase</keyword>
<dbReference type="CDD" id="cd06445">
    <property type="entry name" value="ATase"/>
    <property type="match status" value="1"/>
</dbReference>
<evidence type="ECO:0000256" key="4">
    <source>
        <dbReference type="ARBA" id="ARBA00022603"/>
    </source>
</evidence>
<dbReference type="InterPro" id="IPR014048">
    <property type="entry name" value="MethylDNA_cys_MeTrfase_DNA-bd"/>
</dbReference>
<feature type="domain" description="Methylguanine DNA methyltransferase ribonuclease-like" evidence="11">
    <location>
        <begin position="5"/>
        <end position="83"/>
    </location>
</feature>
<comment type="subcellular location">
    <subcellularLocation>
        <location evidence="9">Cytoplasm</location>
    </subcellularLocation>
</comment>
<evidence type="ECO:0000313" key="12">
    <source>
        <dbReference type="EMBL" id="PSR26999.1"/>
    </source>
</evidence>
<feature type="domain" description="Methylated-DNA-[protein]-cysteine S-methyltransferase DNA binding" evidence="10">
    <location>
        <begin position="87"/>
        <end position="167"/>
    </location>
</feature>
<evidence type="ECO:0000256" key="3">
    <source>
        <dbReference type="ARBA" id="ARBA00022490"/>
    </source>
</evidence>
<dbReference type="SUPFAM" id="SSF53155">
    <property type="entry name" value="Methylated DNA-protein cysteine methyltransferase domain"/>
    <property type="match status" value="1"/>
</dbReference>
<dbReference type="Pfam" id="PF01035">
    <property type="entry name" value="DNA_binding_1"/>
    <property type="match status" value="1"/>
</dbReference>
<reference evidence="12 13" key="1">
    <citation type="journal article" date="2014" name="BMC Genomics">
        <title>Comparison of environmental and isolate Sulfobacillus genomes reveals diverse carbon, sulfur, nitrogen, and hydrogen metabolisms.</title>
        <authorList>
            <person name="Justice N.B."/>
            <person name="Norman A."/>
            <person name="Brown C.T."/>
            <person name="Singh A."/>
            <person name="Thomas B.C."/>
            <person name="Banfield J.F."/>
        </authorList>
    </citation>
    <scope>NUCLEOTIDE SEQUENCE [LARGE SCALE GENOMIC DNA]</scope>
    <source>
        <strain evidence="12">AMDSBA1</strain>
    </source>
</reference>
<comment type="miscellaneous">
    <text evidence="9">This enzyme catalyzes only one turnover and therefore is not strictly catalytic. According to one definition, an enzyme is a biocatalyst that acts repeatedly and over many reaction cycles.</text>
</comment>
<evidence type="ECO:0000256" key="9">
    <source>
        <dbReference type="HAMAP-Rule" id="MF_00772"/>
    </source>
</evidence>
<dbReference type="Gene3D" id="1.10.10.10">
    <property type="entry name" value="Winged helix-like DNA-binding domain superfamily/Winged helix DNA-binding domain"/>
    <property type="match status" value="1"/>
</dbReference>
<dbReference type="GO" id="GO:0032259">
    <property type="term" value="P:methylation"/>
    <property type="evidence" value="ECO:0007669"/>
    <property type="project" value="UniProtKB-KW"/>
</dbReference>
<dbReference type="Pfam" id="PF02870">
    <property type="entry name" value="Methyltransf_1N"/>
    <property type="match status" value="1"/>
</dbReference>
<evidence type="ECO:0000313" key="13">
    <source>
        <dbReference type="Proteomes" id="UP000242699"/>
    </source>
</evidence>
<dbReference type="NCBIfam" id="TIGR00589">
    <property type="entry name" value="ogt"/>
    <property type="match status" value="1"/>
</dbReference>
<dbReference type="Proteomes" id="UP000242699">
    <property type="component" value="Unassembled WGS sequence"/>
</dbReference>
<dbReference type="EC" id="2.1.1.63" evidence="9"/>
<dbReference type="InterPro" id="IPR001497">
    <property type="entry name" value="MethylDNA_cys_MeTrfase_AS"/>
</dbReference>
<dbReference type="InterPro" id="IPR036631">
    <property type="entry name" value="MGMT_N_sf"/>
</dbReference>
<comment type="caution">
    <text evidence="12">The sequence shown here is derived from an EMBL/GenBank/DDBJ whole genome shotgun (WGS) entry which is preliminary data.</text>
</comment>
<comment type="similarity">
    <text evidence="2 9">Belongs to the MGMT family.</text>
</comment>
<dbReference type="InterPro" id="IPR036388">
    <property type="entry name" value="WH-like_DNA-bd_sf"/>
</dbReference>
<evidence type="ECO:0000256" key="6">
    <source>
        <dbReference type="ARBA" id="ARBA00022763"/>
    </source>
</evidence>
<evidence type="ECO:0000256" key="7">
    <source>
        <dbReference type="ARBA" id="ARBA00023204"/>
    </source>
</evidence>
<dbReference type="FunFam" id="1.10.10.10:FF:000214">
    <property type="entry name" value="Methylated-DNA--protein-cysteine methyltransferase"/>
    <property type="match status" value="1"/>
</dbReference>
<dbReference type="HAMAP" id="MF_00772">
    <property type="entry name" value="OGT"/>
    <property type="match status" value="1"/>
</dbReference>
<evidence type="ECO:0000256" key="8">
    <source>
        <dbReference type="ARBA" id="ARBA00049348"/>
    </source>
</evidence>
<feature type="active site" description="Nucleophile; methyl group acceptor" evidence="9">
    <location>
        <position position="138"/>
    </location>
</feature>
<evidence type="ECO:0000256" key="2">
    <source>
        <dbReference type="ARBA" id="ARBA00008711"/>
    </source>
</evidence>
<dbReference type="AlphaFoldDB" id="A0A2T2WXN5"/>
<evidence type="ECO:0000259" key="11">
    <source>
        <dbReference type="Pfam" id="PF02870"/>
    </source>
</evidence>
<dbReference type="GO" id="GO:0006307">
    <property type="term" value="P:DNA alkylation repair"/>
    <property type="evidence" value="ECO:0007669"/>
    <property type="project" value="UniProtKB-UniRule"/>
</dbReference>
<keyword evidence="7 9" id="KW-0234">DNA repair</keyword>
<gene>
    <name evidence="12" type="ORF">C7B43_12585</name>
</gene>
<comment type="catalytic activity">
    <reaction evidence="8 9">
        <text>a 6-O-methyl-2'-deoxyguanosine in DNA + L-cysteinyl-[protein] = S-methyl-L-cysteinyl-[protein] + a 2'-deoxyguanosine in DNA</text>
        <dbReference type="Rhea" id="RHEA:24000"/>
        <dbReference type="Rhea" id="RHEA-COMP:10131"/>
        <dbReference type="Rhea" id="RHEA-COMP:10132"/>
        <dbReference type="Rhea" id="RHEA-COMP:11367"/>
        <dbReference type="Rhea" id="RHEA-COMP:11368"/>
        <dbReference type="ChEBI" id="CHEBI:29950"/>
        <dbReference type="ChEBI" id="CHEBI:82612"/>
        <dbReference type="ChEBI" id="CHEBI:85445"/>
        <dbReference type="ChEBI" id="CHEBI:85448"/>
        <dbReference type="EC" id="2.1.1.63"/>
    </reaction>
</comment>
<dbReference type="InterPro" id="IPR008332">
    <property type="entry name" value="MethylG_MeTrfase_N"/>
</dbReference>
<protein>
    <recommendedName>
        <fullName evidence="9">Methylated-DNA--protein-cysteine methyltransferase</fullName>
        <ecNumber evidence="9">2.1.1.63</ecNumber>
    </recommendedName>
    <alternativeName>
        <fullName evidence="9">6-O-methylguanine-DNA methyltransferase</fullName>
        <shortName evidence="9">MGMT</shortName>
    </alternativeName>
    <alternativeName>
        <fullName evidence="9">O-6-methylguanine-DNA-alkyltransferase</fullName>
    </alternativeName>
</protein>
<organism evidence="12 13">
    <name type="scientific">Sulfobacillus benefaciens</name>
    <dbReference type="NCBI Taxonomy" id="453960"/>
    <lineage>
        <taxon>Bacteria</taxon>
        <taxon>Bacillati</taxon>
        <taxon>Bacillota</taxon>
        <taxon>Clostridia</taxon>
        <taxon>Eubacteriales</taxon>
        <taxon>Clostridiales Family XVII. Incertae Sedis</taxon>
        <taxon>Sulfobacillus</taxon>
    </lineage>
</organism>
<sequence length="180" mass="20175">MAEVLYWTKMDHPFGVFYLMASDRGLCRITWPHEPFDMITRFHQRHAPHAALIEDPRRLESVVHQLEAYWNGQRNRFDISLDLVGTPFQVSVWTALQTIRYGSVSTYGAVAAEIGRPKATRAVGTAIGQNPVPIVVPCHRVIGKDGTLTGFGGGLRLKACLLRMEGVNGFIETGHSRFRD</sequence>
<dbReference type="GO" id="GO:0005737">
    <property type="term" value="C:cytoplasm"/>
    <property type="evidence" value="ECO:0007669"/>
    <property type="project" value="UniProtKB-SubCell"/>
</dbReference>
<dbReference type="Gene3D" id="3.30.160.70">
    <property type="entry name" value="Methylated DNA-protein cysteine methyltransferase domain"/>
    <property type="match status" value="1"/>
</dbReference>
<dbReference type="EMBL" id="PXYT01000030">
    <property type="protein sequence ID" value="PSR26999.1"/>
    <property type="molecule type" value="Genomic_DNA"/>
</dbReference>
<comment type="function">
    <text evidence="9">Involved in the cellular defense against the biological effects of O6-methylguanine (O6-MeG) and O4-methylthymine (O4-MeT) in DNA. Repairs the methylated nucleobase in DNA by stoichiometrically transferring the methyl group to a cysteine residue in the enzyme. This is a suicide reaction: the enzyme is irreversibly inactivated.</text>
</comment>
<keyword evidence="5 9" id="KW-0808">Transferase</keyword>
<accession>A0A2T2WXN5</accession>
<keyword evidence="6 9" id="KW-0227">DNA damage</keyword>
<dbReference type="InterPro" id="IPR036217">
    <property type="entry name" value="MethylDNA_cys_MeTrfase_DNAb"/>
</dbReference>
<keyword evidence="3 9" id="KW-0963">Cytoplasm</keyword>
<comment type="catalytic activity">
    <reaction evidence="1 9">
        <text>a 4-O-methyl-thymidine in DNA + L-cysteinyl-[protein] = a thymidine in DNA + S-methyl-L-cysteinyl-[protein]</text>
        <dbReference type="Rhea" id="RHEA:53428"/>
        <dbReference type="Rhea" id="RHEA-COMP:10131"/>
        <dbReference type="Rhea" id="RHEA-COMP:10132"/>
        <dbReference type="Rhea" id="RHEA-COMP:13555"/>
        <dbReference type="Rhea" id="RHEA-COMP:13556"/>
        <dbReference type="ChEBI" id="CHEBI:29950"/>
        <dbReference type="ChEBI" id="CHEBI:82612"/>
        <dbReference type="ChEBI" id="CHEBI:137386"/>
        <dbReference type="ChEBI" id="CHEBI:137387"/>
        <dbReference type="EC" id="2.1.1.63"/>
    </reaction>
</comment>
<name>A0A2T2WXN5_9FIRM</name>
<dbReference type="InterPro" id="IPR023546">
    <property type="entry name" value="MGMT"/>
</dbReference>
<proteinExistence type="inferred from homology"/>
<dbReference type="PANTHER" id="PTHR10815:SF12">
    <property type="entry name" value="METHYLATED-DNA--PROTEIN-CYSTEINE METHYLTRANSFERASE, INDUCIBLE"/>
    <property type="match status" value="1"/>
</dbReference>
<dbReference type="GO" id="GO:0003908">
    <property type="term" value="F:methylated-DNA-[protein]-cysteine S-methyltransferase activity"/>
    <property type="evidence" value="ECO:0007669"/>
    <property type="project" value="UniProtKB-UniRule"/>
</dbReference>
<evidence type="ECO:0000256" key="5">
    <source>
        <dbReference type="ARBA" id="ARBA00022679"/>
    </source>
</evidence>